<dbReference type="InterPro" id="IPR001300">
    <property type="entry name" value="Peptidase_C2_calpain_cat"/>
</dbReference>
<dbReference type="OMA" id="LAFNCEL"/>
<dbReference type="STRING" id="4781.A0A0P1A8N5"/>
<evidence type="ECO:0000259" key="6">
    <source>
        <dbReference type="PROSITE" id="PS50203"/>
    </source>
</evidence>
<dbReference type="InterPro" id="IPR022684">
    <property type="entry name" value="Calpain_cysteine_protease"/>
</dbReference>
<keyword evidence="8" id="KW-1185">Reference proteome</keyword>
<dbReference type="PANTHER" id="PTHR10183:SF379">
    <property type="entry name" value="CALPAIN-5"/>
    <property type="match status" value="1"/>
</dbReference>
<dbReference type="AlphaFoldDB" id="A0A0P1A8N5"/>
<dbReference type="GeneID" id="36399225"/>
<name>A0A0P1A8N5_PLAHL</name>
<dbReference type="GO" id="GO:0006508">
    <property type="term" value="P:proteolysis"/>
    <property type="evidence" value="ECO:0007669"/>
    <property type="project" value="UniProtKB-KW"/>
</dbReference>
<comment type="caution">
    <text evidence="5">Lacks conserved residue(s) required for the propagation of feature annotation.</text>
</comment>
<dbReference type="EMBL" id="CCYD01000252">
    <property type="protein sequence ID" value="CEG36919.1"/>
    <property type="molecule type" value="Genomic_DNA"/>
</dbReference>
<dbReference type="Pfam" id="PF00648">
    <property type="entry name" value="Peptidase_C2"/>
    <property type="match status" value="1"/>
</dbReference>
<reference evidence="8" key="1">
    <citation type="submission" date="2014-09" db="EMBL/GenBank/DDBJ databases">
        <authorList>
            <person name="Sharma Rahul"/>
            <person name="Thines Marco"/>
        </authorList>
    </citation>
    <scope>NUCLEOTIDE SEQUENCE [LARGE SCALE GENOMIC DNA]</scope>
</reference>
<dbReference type="GO" id="GO:0004198">
    <property type="term" value="F:calcium-dependent cysteine-type endopeptidase activity"/>
    <property type="evidence" value="ECO:0007669"/>
    <property type="project" value="InterPro"/>
</dbReference>
<comment type="similarity">
    <text evidence="1">Belongs to the peptidase C2 family.</text>
</comment>
<dbReference type="OrthoDB" id="424753at2759"/>
<evidence type="ECO:0000256" key="3">
    <source>
        <dbReference type="ARBA" id="ARBA00022801"/>
    </source>
</evidence>
<evidence type="ECO:0000256" key="1">
    <source>
        <dbReference type="ARBA" id="ARBA00007623"/>
    </source>
</evidence>
<dbReference type="InterPro" id="IPR038765">
    <property type="entry name" value="Papain-like_cys_pep_sf"/>
</dbReference>
<evidence type="ECO:0000256" key="5">
    <source>
        <dbReference type="PROSITE-ProRule" id="PRU00239"/>
    </source>
</evidence>
<evidence type="ECO:0000256" key="4">
    <source>
        <dbReference type="ARBA" id="ARBA00022807"/>
    </source>
</evidence>
<sequence length="786" mass="89185">MQTLNDNLTIFVTQRKLRMQSAKPDETSTWTDALQYIGDNLGFETVKFRIDFSKSSSINIHRPAKNNSTDILPRTTENLEFTCELCPFERQTLAYVTKKGKNRALVHVQYEVLEEKAFSVNAILEARDKDAQQIVQQLQHSDGVFSLVNDWTAISSQSKVIIFRACDEINRFYQLGGDLFVDATFPPQAKSLYNLDVLLSEVDLAIYAQSTWEHLHSISNSSWTFVTRPNEVSIPIKFKCGLPAQDSFLCALAIIAPHCEVWLHRWFPTLDSFCQFENMAVVPVALCDRGLTWQHLLVDLFFPSFPIGRGLMTARNVLGELYPALLHKAYAKLKGSYAALSSIPTINILEEITGIPWTCCYRRATVKCCDDSIVGQAQLEEAINAVLCYQRPMSGKDFFLVVVTCGKVDNHQGAFQLAISSEETSRLTSVILYDVFKKLLHHQGIETFASFDRVSSPTSIKLSWKQLFELEPNVWSLCLDRQHEQRLRQVFHHDEESVKLMAAFSVSTLTTIAFSFSYAPRFPNEPYDQQVELNVSIARVENDFVLTPIEDIGNGFQDLNDGPNSILRKQVVRSLSAGEYVVTVTAKRLSGINSASKADELNLACPRTVLTSASADINLQLVFDCLDIQGKRELSERDICRFLQLYEHVNPLQYENSSLGQFLERFGRPGSTGWILSRDDFRNVYFSLAVKSCHELKANDSGYKKTISDFDIRARFQKLIWDDVVRLMSSSRWGVQYDRNDEDFPLEIKGREIVEVVCSFHSNTPLLDVVLLPSDKSFADFTSHNI</sequence>
<feature type="domain" description="Calpain catalytic" evidence="6">
    <location>
        <begin position="179"/>
        <end position="354"/>
    </location>
</feature>
<evidence type="ECO:0000256" key="2">
    <source>
        <dbReference type="ARBA" id="ARBA00022670"/>
    </source>
</evidence>
<proteinExistence type="inferred from homology"/>
<dbReference type="RefSeq" id="XP_024573288.1">
    <property type="nucleotide sequence ID" value="XM_024722186.1"/>
</dbReference>
<dbReference type="Proteomes" id="UP000054928">
    <property type="component" value="Unassembled WGS sequence"/>
</dbReference>
<dbReference type="PROSITE" id="PS50203">
    <property type="entry name" value="CALPAIN_CAT"/>
    <property type="match status" value="1"/>
</dbReference>
<dbReference type="SMART" id="SM00230">
    <property type="entry name" value="CysPc"/>
    <property type="match status" value="1"/>
</dbReference>
<evidence type="ECO:0000313" key="8">
    <source>
        <dbReference type="Proteomes" id="UP000054928"/>
    </source>
</evidence>
<keyword evidence="4" id="KW-0788">Thiol protease</keyword>
<keyword evidence="3" id="KW-0378">Hydrolase</keyword>
<protein>
    <submittedName>
        <fullName evidence="7">Peptidase C2, calpain, catalytic domain</fullName>
    </submittedName>
</protein>
<evidence type="ECO:0000313" key="7">
    <source>
        <dbReference type="EMBL" id="CEG36919.1"/>
    </source>
</evidence>
<organism evidence="7 8">
    <name type="scientific">Plasmopara halstedii</name>
    <name type="common">Downy mildew of sunflower</name>
    <dbReference type="NCBI Taxonomy" id="4781"/>
    <lineage>
        <taxon>Eukaryota</taxon>
        <taxon>Sar</taxon>
        <taxon>Stramenopiles</taxon>
        <taxon>Oomycota</taxon>
        <taxon>Peronosporomycetes</taxon>
        <taxon>Peronosporales</taxon>
        <taxon>Peronosporaceae</taxon>
        <taxon>Plasmopara</taxon>
    </lineage>
</organism>
<keyword evidence="2" id="KW-0645">Protease</keyword>
<dbReference type="SUPFAM" id="SSF54001">
    <property type="entry name" value="Cysteine proteinases"/>
    <property type="match status" value="1"/>
</dbReference>
<dbReference type="PANTHER" id="PTHR10183">
    <property type="entry name" value="CALPAIN"/>
    <property type="match status" value="1"/>
</dbReference>
<accession>A0A0P1A8N5</accession>